<evidence type="ECO:0000313" key="2">
    <source>
        <dbReference type="EMBL" id="KOF02027.1"/>
    </source>
</evidence>
<feature type="chain" id="PRO_5005580054" description="Lipoprotein" evidence="1">
    <location>
        <begin position="25"/>
        <end position="399"/>
    </location>
</feature>
<feature type="signal peptide" evidence="1">
    <location>
        <begin position="1"/>
        <end position="24"/>
    </location>
</feature>
<accession>A0A0L8AID4</accession>
<sequence>MKNSVNTLLIVLLFILSACGTSSNKESEAGNVSYELTQLEDKVFMLDDETSVDGIYAKYVVVDGVGYYSFFNRPNRHLYFYNYKTGEIAHKIKLAADGPNEIIYPYGFFEYWVHDFDNIFVNTMQFYYKINKEGEVLKRVKSHENFSFSDSRLSLDASTSFKDGKLYTSNTSFVTAEGDTSWLRANFDFEKGEVEKYYLDERTILPDFEEKAERTREMAKTGGITSLAFFFAGNDQNLYGTSQISDSLYYFENSEFKEAYFAGDPEIKSTDLDGFFMLSIVTRTENSVSIGPNPTQPPHFVGNLYTSPDKQMIYRVLVHGTKPRINPETNKEAPKVFGASLIVFDTKTKKSGVIKLPEELINQVALNNAFVTEEGIHFSLKEANSESEKVYKVVKVNKL</sequence>
<proteinExistence type="predicted"/>
<evidence type="ECO:0000256" key="1">
    <source>
        <dbReference type="SAM" id="SignalP"/>
    </source>
</evidence>
<protein>
    <recommendedName>
        <fullName evidence="4">Lipoprotein</fullName>
    </recommendedName>
</protein>
<evidence type="ECO:0008006" key="4">
    <source>
        <dbReference type="Google" id="ProtNLM"/>
    </source>
</evidence>
<dbReference type="AlphaFoldDB" id="A0A0L8AID4"/>
<organism evidence="2 3">
    <name type="scientific">Roseivirga seohaensis subsp. aquiponti</name>
    <dbReference type="NCBI Taxonomy" id="1566026"/>
    <lineage>
        <taxon>Bacteria</taxon>
        <taxon>Pseudomonadati</taxon>
        <taxon>Bacteroidota</taxon>
        <taxon>Cytophagia</taxon>
        <taxon>Cytophagales</taxon>
        <taxon>Roseivirgaceae</taxon>
        <taxon>Roseivirga</taxon>
    </lineage>
</organism>
<dbReference type="EMBL" id="JSVA01000017">
    <property type="protein sequence ID" value="KOF02027.1"/>
    <property type="molecule type" value="Genomic_DNA"/>
</dbReference>
<dbReference type="Proteomes" id="UP000036908">
    <property type="component" value="Unassembled WGS sequence"/>
</dbReference>
<comment type="caution">
    <text evidence="2">The sequence shown here is derived from an EMBL/GenBank/DDBJ whole genome shotgun (WGS) entry which is preliminary data.</text>
</comment>
<dbReference type="PROSITE" id="PS51257">
    <property type="entry name" value="PROKAR_LIPOPROTEIN"/>
    <property type="match status" value="1"/>
</dbReference>
<dbReference type="PATRIC" id="fig|1566026.4.peg.1314"/>
<dbReference type="Pfam" id="PF13970">
    <property type="entry name" value="DUF4221"/>
    <property type="match status" value="1"/>
</dbReference>
<keyword evidence="3" id="KW-1185">Reference proteome</keyword>
<reference evidence="3" key="1">
    <citation type="submission" date="2014-11" db="EMBL/GenBank/DDBJ databases">
        <title>Genome sequencing of Roseivirga sp. D-25.</title>
        <authorList>
            <person name="Selvaratnam C."/>
            <person name="Thevarajoo S."/>
            <person name="Goh K.M."/>
            <person name="Eee R."/>
            <person name="Chan K.-G."/>
            <person name="Chong C.S."/>
        </authorList>
    </citation>
    <scope>NUCLEOTIDE SEQUENCE [LARGE SCALE GENOMIC DNA]</scope>
    <source>
        <strain evidence="3">D-25</strain>
    </source>
</reference>
<dbReference type="RefSeq" id="WP_053224555.1">
    <property type="nucleotide sequence ID" value="NZ_JSVA01000017.1"/>
</dbReference>
<gene>
    <name evidence="2" type="ORF">OB69_14990</name>
</gene>
<evidence type="ECO:0000313" key="3">
    <source>
        <dbReference type="Proteomes" id="UP000036908"/>
    </source>
</evidence>
<name>A0A0L8AID4_9BACT</name>
<dbReference type="InterPro" id="IPR025316">
    <property type="entry name" value="DUF4221"/>
</dbReference>
<dbReference type="OrthoDB" id="978548at2"/>
<keyword evidence="1" id="KW-0732">Signal</keyword>